<dbReference type="EMBL" id="JALJOT010000009">
    <property type="protein sequence ID" value="KAK9907439.1"/>
    <property type="molecule type" value="Genomic_DNA"/>
</dbReference>
<dbReference type="InterPro" id="IPR006175">
    <property type="entry name" value="YjgF/YER057c/UK114"/>
</dbReference>
<feature type="compositionally biased region" description="Low complexity" evidence="1">
    <location>
        <begin position="91"/>
        <end position="104"/>
    </location>
</feature>
<keyword evidence="4" id="KW-1185">Reference proteome</keyword>
<proteinExistence type="predicted"/>
<dbReference type="PANTHER" id="PTHR47328">
    <property type="match status" value="1"/>
</dbReference>
<feature type="domain" description="PTM/DIR17-like Tudor" evidence="2">
    <location>
        <begin position="6"/>
        <end position="55"/>
    </location>
</feature>
<gene>
    <name evidence="3" type="ORF">WJX75_003727</name>
</gene>
<evidence type="ECO:0000313" key="3">
    <source>
        <dbReference type="EMBL" id="KAK9907439.1"/>
    </source>
</evidence>
<dbReference type="CDD" id="cd20401">
    <property type="entry name" value="Tudor_AtPTM-like"/>
    <property type="match status" value="1"/>
</dbReference>
<reference evidence="3 4" key="1">
    <citation type="journal article" date="2024" name="Nat. Commun.">
        <title>Phylogenomics reveals the evolutionary origins of lichenization in chlorophyte algae.</title>
        <authorList>
            <person name="Puginier C."/>
            <person name="Libourel C."/>
            <person name="Otte J."/>
            <person name="Skaloud P."/>
            <person name="Haon M."/>
            <person name="Grisel S."/>
            <person name="Petersen M."/>
            <person name="Berrin J.G."/>
            <person name="Delaux P.M."/>
            <person name="Dal Grande F."/>
            <person name="Keller J."/>
        </authorList>
    </citation>
    <scope>NUCLEOTIDE SEQUENCE [LARGE SCALE GENOMIC DNA]</scope>
    <source>
        <strain evidence="3 4">SAG 216-7</strain>
    </source>
</reference>
<evidence type="ECO:0000256" key="1">
    <source>
        <dbReference type="SAM" id="MobiDB-lite"/>
    </source>
</evidence>
<comment type="caution">
    <text evidence="3">The sequence shown here is derived from an EMBL/GenBank/DDBJ whole genome shotgun (WGS) entry which is preliminary data.</text>
</comment>
<dbReference type="PANTHER" id="PTHR47328:SF1">
    <property type="entry name" value="RUTC FAMILY PROTEIN YOAB"/>
    <property type="match status" value="1"/>
</dbReference>
<dbReference type="InterPro" id="IPR047365">
    <property type="entry name" value="Tudor_AtPTM-like"/>
</dbReference>
<dbReference type="SUPFAM" id="SSF55298">
    <property type="entry name" value="YjgF-like"/>
    <property type="match status" value="1"/>
</dbReference>
<evidence type="ECO:0000313" key="4">
    <source>
        <dbReference type="Proteomes" id="UP001491310"/>
    </source>
</evidence>
<dbReference type="Gene3D" id="2.30.30.140">
    <property type="match status" value="1"/>
</dbReference>
<feature type="compositionally biased region" description="Basic and acidic residues" evidence="1">
    <location>
        <begin position="115"/>
        <end position="132"/>
    </location>
</feature>
<name>A0ABR2YL02_9CHLO</name>
<dbReference type="InterPro" id="IPR035959">
    <property type="entry name" value="RutC-like_sf"/>
</dbReference>
<evidence type="ECO:0000259" key="2">
    <source>
        <dbReference type="Pfam" id="PF21743"/>
    </source>
</evidence>
<protein>
    <recommendedName>
        <fullName evidence="2">PTM/DIR17-like Tudor domain-containing protein</fullName>
    </recommendedName>
</protein>
<dbReference type="InterPro" id="IPR035709">
    <property type="entry name" value="YoaB-like"/>
</dbReference>
<dbReference type="CDD" id="cd06150">
    <property type="entry name" value="YjgF_YER057c_UK114_like_2"/>
    <property type="match status" value="1"/>
</dbReference>
<dbReference type="Gene3D" id="3.30.1330.40">
    <property type="entry name" value="RutC-like"/>
    <property type="match status" value="1"/>
</dbReference>
<dbReference type="Pfam" id="PF01042">
    <property type="entry name" value="Ribonuc_L-PSP"/>
    <property type="match status" value="1"/>
</dbReference>
<sequence length="305" mass="33132">MSQYKGRRVRKKFPGYKKPFEGTVADYDSDEVLWSIKYEDGDGEDVEEHELFEIILEEAPEEDVPDDAGKAAAKKGKKKLLQLQRTRGENAQALAGSSGAAAQGKRNLHSPAETAAERHAKKQKQDGKKRADALGSAATDKRRKAKESALPKTAEAVDKEEAGRGAGASELEVTGIKRGAPTSGPLAGPTRFHNHVIYGRTGYIAGQTATDPSVQDYRIQTQQVLQQLDKQLKAAGTSKNHLLKATVLLKDIALGADVFNAVWEKWINPQHAPARTTFEASLIHPELLVEVDAIAALPANLDILE</sequence>
<accession>A0ABR2YL02</accession>
<dbReference type="Pfam" id="PF21743">
    <property type="entry name" value="PTM_DIR17_Tudor"/>
    <property type="match status" value="1"/>
</dbReference>
<dbReference type="Proteomes" id="UP001491310">
    <property type="component" value="Unassembled WGS sequence"/>
</dbReference>
<organism evidence="3 4">
    <name type="scientific">Coccomyxa subellipsoidea</name>
    <dbReference type="NCBI Taxonomy" id="248742"/>
    <lineage>
        <taxon>Eukaryota</taxon>
        <taxon>Viridiplantae</taxon>
        <taxon>Chlorophyta</taxon>
        <taxon>core chlorophytes</taxon>
        <taxon>Trebouxiophyceae</taxon>
        <taxon>Trebouxiophyceae incertae sedis</taxon>
        <taxon>Coccomyxaceae</taxon>
        <taxon>Coccomyxa</taxon>
    </lineage>
</organism>
<feature type="region of interest" description="Disordered" evidence="1">
    <location>
        <begin position="58"/>
        <end position="191"/>
    </location>
</feature>